<dbReference type="EMBL" id="JAQMWT010000314">
    <property type="protein sequence ID" value="KAJ8605578.1"/>
    <property type="molecule type" value="Genomic_DNA"/>
</dbReference>
<dbReference type="InterPro" id="IPR011760">
    <property type="entry name" value="PsdUridine_synth_TruD_insert"/>
</dbReference>
<dbReference type="AlphaFoldDB" id="A0AAD7UGM1"/>
<evidence type="ECO:0000313" key="5">
    <source>
        <dbReference type="Proteomes" id="UP001230188"/>
    </source>
</evidence>
<accession>A0AAD7UGM1</accession>
<evidence type="ECO:0000259" key="3">
    <source>
        <dbReference type="PROSITE" id="PS50984"/>
    </source>
</evidence>
<dbReference type="InterPro" id="IPR020103">
    <property type="entry name" value="PsdUridine_synth_cat_dom_sf"/>
</dbReference>
<dbReference type="InterPro" id="IPR042214">
    <property type="entry name" value="TruD_catalytic"/>
</dbReference>
<name>A0AAD7UGM1_9STRA</name>
<reference evidence="4" key="1">
    <citation type="submission" date="2023-01" db="EMBL/GenBank/DDBJ databases">
        <title>Metagenome sequencing of chrysophaentin producing Chrysophaeum taylorii.</title>
        <authorList>
            <person name="Davison J."/>
            <person name="Bewley C."/>
        </authorList>
    </citation>
    <scope>NUCLEOTIDE SEQUENCE</scope>
    <source>
        <strain evidence="4">NIES-1699</strain>
    </source>
</reference>
<protein>
    <recommendedName>
        <fullName evidence="3">TRUD domain-containing protein</fullName>
    </recommendedName>
</protein>
<evidence type="ECO:0000256" key="1">
    <source>
        <dbReference type="ARBA" id="ARBA00007953"/>
    </source>
</evidence>
<feature type="domain" description="TRUD" evidence="3">
    <location>
        <begin position="1"/>
        <end position="149"/>
    </location>
</feature>
<dbReference type="Gene3D" id="3.30.2350.20">
    <property type="entry name" value="TruD, catalytic domain"/>
    <property type="match status" value="1"/>
</dbReference>
<organism evidence="4 5">
    <name type="scientific">Chrysophaeum taylorii</name>
    <dbReference type="NCBI Taxonomy" id="2483200"/>
    <lineage>
        <taxon>Eukaryota</taxon>
        <taxon>Sar</taxon>
        <taxon>Stramenopiles</taxon>
        <taxon>Ochrophyta</taxon>
        <taxon>Pelagophyceae</taxon>
        <taxon>Pelagomonadales</taxon>
        <taxon>Pelagomonadaceae</taxon>
        <taxon>Chrysophaeum</taxon>
    </lineage>
</organism>
<dbReference type="GO" id="GO:0003723">
    <property type="term" value="F:RNA binding"/>
    <property type="evidence" value="ECO:0007669"/>
    <property type="project" value="InterPro"/>
</dbReference>
<dbReference type="GO" id="GO:0009982">
    <property type="term" value="F:pseudouridine synthase activity"/>
    <property type="evidence" value="ECO:0007669"/>
    <property type="project" value="InterPro"/>
</dbReference>
<dbReference type="PANTHER" id="PTHR13326">
    <property type="entry name" value="TRNA PSEUDOURIDINE SYNTHASE D"/>
    <property type="match status" value="1"/>
</dbReference>
<sequence length="182" mass="19966">MPRTLRVEKQVLDKLAKAPADFSSAFPPAVPKNLRLMYLHAHQSLAWNTLASERINRRGVAVVPGDLVLANSTGLTADRTSAAGVRVVADPESYAHWDVVLPLPGRAITYPTFEGATEALARAAVRDDYARAATPEASFAGAYRPLFMKPSNLCWRLVPYNSKAEQLIKTDLDKLRDVDEPP</sequence>
<evidence type="ECO:0000256" key="2">
    <source>
        <dbReference type="ARBA" id="ARBA00023235"/>
    </source>
</evidence>
<dbReference type="PROSITE" id="PS50984">
    <property type="entry name" value="TRUD"/>
    <property type="match status" value="1"/>
</dbReference>
<gene>
    <name evidence="4" type="ORF">CTAYLR_000001</name>
</gene>
<comment type="caution">
    <text evidence="4">The sequence shown here is derived from an EMBL/GenBank/DDBJ whole genome shotgun (WGS) entry which is preliminary data.</text>
</comment>
<evidence type="ECO:0000313" key="4">
    <source>
        <dbReference type="EMBL" id="KAJ8605578.1"/>
    </source>
</evidence>
<dbReference type="Proteomes" id="UP001230188">
    <property type="component" value="Unassembled WGS sequence"/>
</dbReference>
<comment type="similarity">
    <text evidence="1">Belongs to the pseudouridine synthase TruD family.</text>
</comment>
<dbReference type="GO" id="GO:0005634">
    <property type="term" value="C:nucleus"/>
    <property type="evidence" value="ECO:0007669"/>
    <property type="project" value="TreeGrafter"/>
</dbReference>
<keyword evidence="2" id="KW-0413">Isomerase</keyword>
<dbReference type="Pfam" id="PF01142">
    <property type="entry name" value="TruD"/>
    <property type="match status" value="1"/>
</dbReference>
<dbReference type="GO" id="GO:0001522">
    <property type="term" value="P:pseudouridine synthesis"/>
    <property type="evidence" value="ECO:0007669"/>
    <property type="project" value="InterPro"/>
</dbReference>
<keyword evidence="5" id="KW-1185">Reference proteome</keyword>
<dbReference type="PANTHER" id="PTHR13326:SF21">
    <property type="entry name" value="PSEUDOURIDYLATE SYNTHASE PUS7L"/>
    <property type="match status" value="1"/>
</dbReference>
<dbReference type="InterPro" id="IPR001656">
    <property type="entry name" value="PsdUridine_synth_TruD"/>
</dbReference>
<dbReference type="SUPFAM" id="SSF55120">
    <property type="entry name" value="Pseudouridine synthase"/>
    <property type="match status" value="1"/>
</dbReference>
<proteinExistence type="inferred from homology"/>